<dbReference type="PANTHER" id="PTHR43715:SF1">
    <property type="entry name" value="GDP-MANNOSE 4,6 DEHYDRATASE"/>
    <property type="match status" value="1"/>
</dbReference>
<evidence type="ECO:0000256" key="1">
    <source>
        <dbReference type="ARBA" id="ARBA00001937"/>
    </source>
</evidence>
<dbReference type="Pfam" id="PF16363">
    <property type="entry name" value="GDP_Man_Dehyd"/>
    <property type="match status" value="1"/>
</dbReference>
<accession>A0A2J0Q7I4</accession>
<dbReference type="Proteomes" id="UP000228496">
    <property type="component" value="Unassembled WGS sequence"/>
</dbReference>
<evidence type="ECO:0000256" key="2">
    <source>
        <dbReference type="ARBA" id="ARBA00009263"/>
    </source>
</evidence>
<dbReference type="InterPro" id="IPR036291">
    <property type="entry name" value="NAD(P)-bd_dom_sf"/>
</dbReference>
<evidence type="ECO:0000256" key="3">
    <source>
        <dbReference type="ARBA" id="ARBA00011989"/>
    </source>
</evidence>
<feature type="domain" description="NAD(P)-binding" evidence="5">
    <location>
        <begin position="8"/>
        <end position="326"/>
    </location>
</feature>
<keyword evidence="4" id="KW-0456">Lyase</keyword>
<dbReference type="EC" id="4.2.1.47" evidence="3"/>
<dbReference type="EMBL" id="PCXQ01000004">
    <property type="protein sequence ID" value="PJE51040.1"/>
    <property type="molecule type" value="Genomic_DNA"/>
</dbReference>
<comment type="cofactor">
    <cofactor evidence="1">
        <name>NADP(+)</name>
        <dbReference type="ChEBI" id="CHEBI:58349"/>
    </cofactor>
</comment>
<comment type="caution">
    <text evidence="6">The sequence shown here is derived from an EMBL/GenBank/DDBJ whole genome shotgun (WGS) entry which is preliminary data.</text>
</comment>
<sequence>MKNTKNVLIMGVFGQDGSYLAEFLLDKDYKVFGFDQKKPSQKSAYLNRLAKKIIFIKGDLKNQKDIEKAVEKSQPDEVYNLAGVSDLTTAKNNPKLTMDLNYRSVGYLVKNVFSVNPKARIFQAGSSQMFCEKSGSINEKSSMCNRNNYAKAKIKAHKEFIINYRKQNYYICSGFLFNHESPRRDKRFVTTKIVESLKQIKKTGKGILELGNLNSKKDWGFAGDYVKAMWLMLQQPQPDDYVIATGKLHSVRDFVEISAKVLNIKLNWQGGGINEVGLDNHKNVVVKINRKYYRENELPIVANIKKINKKLGWKPQTNLSSLIKMMIG</sequence>
<dbReference type="GO" id="GO:0042351">
    <property type="term" value="P:'de novo' GDP-L-fucose biosynthetic process"/>
    <property type="evidence" value="ECO:0007669"/>
    <property type="project" value="TreeGrafter"/>
</dbReference>
<dbReference type="PANTHER" id="PTHR43715">
    <property type="entry name" value="GDP-MANNOSE 4,6-DEHYDRATASE"/>
    <property type="match status" value="1"/>
</dbReference>
<evidence type="ECO:0000259" key="5">
    <source>
        <dbReference type="Pfam" id="PF16363"/>
    </source>
</evidence>
<gene>
    <name evidence="6" type="ORF">COV29_02075</name>
</gene>
<comment type="similarity">
    <text evidence="2">Belongs to the NAD(P)-dependent epimerase/dehydratase family. GDP-mannose 4,6-dehydratase subfamily.</text>
</comment>
<dbReference type="InterPro" id="IPR016040">
    <property type="entry name" value="NAD(P)-bd_dom"/>
</dbReference>
<evidence type="ECO:0000313" key="7">
    <source>
        <dbReference type="Proteomes" id="UP000228496"/>
    </source>
</evidence>
<evidence type="ECO:0000313" key="6">
    <source>
        <dbReference type="EMBL" id="PJE51040.1"/>
    </source>
</evidence>
<name>A0A2J0Q7I4_9BACT</name>
<dbReference type="GO" id="GO:0008446">
    <property type="term" value="F:GDP-mannose 4,6-dehydratase activity"/>
    <property type="evidence" value="ECO:0007669"/>
    <property type="project" value="UniProtKB-EC"/>
</dbReference>
<dbReference type="InterPro" id="IPR006368">
    <property type="entry name" value="GDP_Man_deHydtase"/>
</dbReference>
<dbReference type="AlphaFoldDB" id="A0A2J0Q7I4"/>
<protein>
    <recommendedName>
        <fullName evidence="3">GDP-mannose 4,6-dehydratase</fullName>
        <ecNumber evidence="3">4.2.1.47</ecNumber>
    </recommendedName>
</protein>
<dbReference type="Gene3D" id="3.90.25.10">
    <property type="entry name" value="UDP-galactose 4-epimerase, domain 1"/>
    <property type="match status" value="1"/>
</dbReference>
<proteinExistence type="inferred from homology"/>
<evidence type="ECO:0000256" key="4">
    <source>
        <dbReference type="ARBA" id="ARBA00023239"/>
    </source>
</evidence>
<dbReference type="Gene3D" id="3.40.50.720">
    <property type="entry name" value="NAD(P)-binding Rossmann-like Domain"/>
    <property type="match status" value="1"/>
</dbReference>
<organism evidence="6 7">
    <name type="scientific">Candidatus Yanofskybacteria bacterium CG10_big_fil_rev_8_21_14_0_10_36_16</name>
    <dbReference type="NCBI Taxonomy" id="1975096"/>
    <lineage>
        <taxon>Bacteria</taxon>
        <taxon>Candidatus Yanofskyibacteriota</taxon>
    </lineage>
</organism>
<dbReference type="SUPFAM" id="SSF51735">
    <property type="entry name" value="NAD(P)-binding Rossmann-fold domains"/>
    <property type="match status" value="1"/>
</dbReference>
<reference evidence="6 7" key="1">
    <citation type="submission" date="2017-09" db="EMBL/GenBank/DDBJ databases">
        <title>Depth-based differentiation of microbial function through sediment-hosted aquifers and enrichment of novel symbionts in the deep terrestrial subsurface.</title>
        <authorList>
            <person name="Probst A.J."/>
            <person name="Ladd B."/>
            <person name="Jarett J.K."/>
            <person name="Geller-Mcgrath D.E."/>
            <person name="Sieber C.M."/>
            <person name="Emerson J.B."/>
            <person name="Anantharaman K."/>
            <person name="Thomas B.C."/>
            <person name="Malmstrom R."/>
            <person name="Stieglmeier M."/>
            <person name="Klingl A."/>
            <person name="Woyke T."/>
            <person name="Ryan C.M."/>
            <person name="Banfield J.F."/>
        </authorList>
    </citation>
    <scope>NUCLEOTIDE SEQUENCE [LARGE SCALE GENOMIC DNA]</scope>
    <source>
        <strain evidence="6">CG10_big_fil_rev_8_21_14_0_10_36_16</strain>
    </source>
</reference>